<evidence type="ECO:0000256" key="1">
    <source>
        <dbReference type="SAM" id="MobiDB-lite"/>
    </source>
</evidence>
<dbReference type="Proteomes" id="UP000005237">
    <property type="component" value="Unassembled WGS sequence"/>
</dbReference>
<reference evidence="3" key="2">
    <citation type="submission" date="2022-06" db="UniProtKB">
        <authorList>
            <consortium name="EnsemblMetazoa"/>
        </authorList>
    </citation>
    <scope>IDENTIFICATION</scope>
    <source>
        <strain evidence="3">DF5081</strain>
    </source>
</reference>
<proteinExistence type="predicted"/>
<dbReference type="AlphaFoldDB" id="A0A8R1INZ7"/>
<accession>A0A8R1INZ7</accession>
<feature type="chain" id="PRO_5035947509" description="39S ribosomal protein L52, mitochondrial" evidence="2">
    <location>
        <begin position="18"/>
        <end position="222"/>
    </location>
</feature>
<reference evidence="4" key="1">
    <citation type="submission" date="2010-08" db="EMBL/GenBank/DDBJ databases">
        <authorList>
            <consortium name="Caenorhabditis japonica Sequencing Consortium"/>
            <person name="Wilson R.K."/>
        </authorList>
    </citation>
    <scope>NUCLEOTIDE SEQUENCE [LARGE SCALE GENOMIC DNA]</scope>
    <source>
        <strain evidence="4">DF5081</strain>
    </source>
</reference>
<keyword evidence="4" id="KW-1185">Reference proteome</keyword>
<name>A0A8R1INZ7_CAEJA</name>
<evidence type="ECO:0008006" key="5">
    <source>
        <dbReference type="Google" id="ProtNLM"/>
    </source>
</evidence>
<organism evidence="3 4">
    <name type="scientific">Caenorhabditis japonica</name>
    <dbReference type="NCBI Taxonomy" id="281687"/>
    <lineage>
        <taxon>Eukaryota</taxon>
        <taxon>Metazoa</taxon>
        <taxon>Ecdysozoa</taxon>
        <taxon>Nematoda</taxon>
        <taxon>Chromadorea</taxon>
        <taxon>Rhabditida</taxon>
        <taxon>Rhabditina</taxon>
        <taxon>Rhabditomorpha</taxon>
        <taxon>Rhabditoidea</taxon>
        <taxon>Rhabditidae</taxon>
        <taxon>Peloderinae</taxon>
        <taxon>Caenorhabditis</taxon>
    </lineage>
</organism>
<feature type="region of interest" description="Disordered" evidence="1">
    <location>
        <begin position="169"/>
        <end position="222"/>
    </location>
</feature>
<keyword evidence="2" id="KW-0732">Signal</keyword>
<feature type="compositionally biased region" description="Basic and acidic residues" evidence="1">
    <location>
        <begin position="174"/>
        <end position="210"/>
    </location>
</feature>
<evidence type="ECO:0000313" key="4">
    <source>
        <dbReference type="Proteomes" id="UP000005237"/>
    </source>
</evidence>
<evidence type="ECO:0000256" key="2">
    <source>
        <dbReference type="SAM" id="SignalP"/>
    </source>
</evidence>
<feature type="signal peptide" evidence="2">
    <location>
        <begin position="1"/>
        <end position="17"/>
    </location>
</feature>
<sequence length="222" mass="25582">MQSALLLVVCAATTVNAFYYKRNPYGDANEDVVPSPDYFNAYYGFPSFPPQEARRRTSFNLYPPQVLFRREHPFDFGPFGHRTESMGDAGLVVEKTERERAMQNAKPGFWRQRQLETMNRIKKIIGEKRMDVEQKHMKIRKVLANEGAELRSKFADLHKRLVMKNNKMVAAASETEKPKKVEKEAKPEAEKKEKTDEKLMLKAPESEKTELAAVNDSGSMYE</sequence>
<protein>
    <recommendedName>
        <fullName evidence="5">39S ribosomal protein L52, mitochondrial</fullName>
    </recommendedName>
</protein>
<evidence type="ECO:0000313" key="3">
    <source>
        <dbReference type="EnsemblMetazoa" id="CJA34150.1"/>
    </source>
</evidence>
<dbReference type="EnsemblMetazoa" id="CJA34150.1">
    <property type="protein sequence ID" value="CJA34150.1"/>
    <property type="gene ID" value="WBGene00209997"/>
</dbReference>